<evidence type="ECO:0000313" key="5">
    <source>
        <dbReference type="EMBL" id="MCY6484123.1"/>
    </source>
</evidence>
<dbReference type="InterPro" id="IPR050469">
    <property type="entry name" value="Diguanylate_Cyclase"/>
</dbReference>
<name>A0ABT4CYS1_9CLOT</name>
<sequence>MNWNALSYTIPLWITLIFSIIISVYIFKRRIVPGATALFVMSLIMGLWSLGYIFELLSPNLSEKIFWDNIQMLGGALGSSCFAFALQYTKQELYLKRKIWILLVIEPVIMWSLAVLNLTGLFRDNAYLYTEGTLTVLIYDVGIASWIDFIYGYVMYILFIILLIKFFISSHTLFRKQLATIISGLTITAGGYILFFLDLTPKYMRDPTPFTFTILNLCIFFSIYRYRLLNIVPIAREILFEKINAGILVLDISNKIVDINILAQNIFNVKINKAIGQPIDNIFYDFKGILKELDELKQKKLEICQRKNDEECIYEVEILPLFNKKNIYNGWLIVINDITKNRKLERALQASEEKYRNVSELANDGIAIVQDGYAKYVNKKILDMINYSYQEIVNNPFYKFIVQEFRENVKENYKARLSGDSVGNRYESALLCKNGEKLYVEVNAAVMNYDGRPAILAYIRDITERKQAEKDLKDLAEKDPLTHILNRRQFFMLAQKKFEQCTKYKYSMCAIMIDIDHFKKVNDNYGHAIGDKVLCSVANAIVDSLKDSGVACRYGGEEFAVFLTETDIYKAKLIAETIRKDIMNSSVNTHKGEILVTVSLGVSKILNFDKDSVDKLFDRADQALYIAKQAGRNRVKVYET</sequence>
<dbReference type="CDD" id="cd01949">
    <property type="entry name" value="GGDEF"/>
    <property type="match status" value="1"/>
</dbReference>
<keyword evidence="1" id="KW-0472">Membrane</keyword>
<dbReference type="PROSITE" id="PS50113">
    <property type="entry name" value="PAC"/>
    <property type="match status" value="2"/>
</dbReference>
<dbReference type="NCBIfam" id="TIGR00254">
    <property type="entry name" value="GGDEF"/>
    <property type="match status" value="1"/>
</dbReference>
<dbReference type="SMART" id="SM00267">
    <property type="entry name" value="GGDEF"/>
    <property type="match status" value="1"/>
</dbReference>
<dbReference type="Pfam" id="PF00990">
    <property type="entry name" value="GGDEF"/>
    <property type="match status" value="1"/>
</dbReference>
<evidence type="ECO:0000313" key="6">
    <source>
        <dbReference type="Proteomes" id="UP001078443"/>
    </source>
</evidence>
<gene>
    <name evidence="5" type="ORF">OW763_07120</name>
</gene>
<dbReference type="Pfam" id="PF16927">
    <property type="entry name" value="HisKA_7TM"/>
    <property type="match status" value="1"/>
</dbReference>
<dbReference type="SUPFAM" id="SSF55785">
    <property type="entry name" value="PYP-like sensor domain (PAS domain)"/>
    <property type="match status" value="2"/>
</dbReference>
<evidence type="ECO:0000256" key="1">
    <source>
        <dbReference type="SAM" id="Phobius"/>
    </source>
</evidence>
<dbReference type="InterPro" id="IPR000014">
    <property type="entry name" value="PAS"/>
</dbReference>
<dbReference type="PANTHER" id="PTHR45138">
    <property type="entry name" value="REGULATORY COMPONENTS OF SENSORY TRANSDUCTION SYSTEM"/>
    <property type="match status" value="1"/>
</dbReference>
<evidence type="ECO:0000259" key="2">
    <source>
        <dbReference type="PROSITE" id="PS50112"/>
    </source>
</evidence>
<dbReference type="SUPFAM" id="SSF55073">
    <property type="entry name" value="Nucleotide cyclase"/>
    <property type="match status" value="1"/>
</dbReference>
<feature type="domain" description="PAS" evidence="2">
    <location>
        <begin position="351"/>
        <end position="420"/>
    </location>
</feature>
<dbReference type="PROSITE" id="PS50112">
    <property type="entry name" value="PAS"/>
    <property type="match status" value="1"/>
</dbReference>
<feature type="domain" description="PAC" evidence="3">
    <location>
        <begin position="297"/>
        <end position="350"/>
    </location>
</feature>
<dbReference type="InterPro" id="IPR000160">
    <property type="entry name" value="GGDEF_dom"/>
</dbReference>
<feature type="transmembrane region" description="Helical" evidence="1">
    <location>
        <begin position="6"/>
        <end position="27"/>
    </location>
</feature>
<dbReference type="CDD" id="cd00130">
    <property type="entry name" value="PAS"/>
    <property type="match status" value="2"/>
</dbReference>
<feature type="transmembrane region" description="Helical" evidence="1">
    <location>
        <begin position="178"/>
        <end position="197"/>
    </location>
</feature>
<proteinExistence type="predicted"/>
<feature type="transmembrane region" description="Helical" evidence="1">
    <location>
        <begin position="34"/>
        <end position="54"/>
    </location>
</feature>
<evidence type="ECO:0000259" key="3">
    <source>
        <dbReference type="PROSITE" id="PS50113"/>
    </source>
</evidence>
<accession>A0ABT4CYS1</accession>
<dbReference type="GO" id="GO:0052621">
    <property type="term" value="F:diguanylate cyclase activity"/>
    <property type="evidence" value="ECO:0007669"/>
    <property type="project" value="UniProtKB-EC"/>
</dbReference>
<dbReference type="PANTHER" id="PTHR45138:SF9">
    <property type="entry name" value="DIGUANYLATE CYCLASE DGCM-RELATED"/>
    <property type="match status" value="1"/>
</dbReference>
<dbReference type="InterPro" id="IPR029787">
    <property type="entry name" value="Nucleotide_cyclase"/>
</dbReference>
<keyword evidence="5" id="KW-0548">Nucleotidyltransferase</keyword>
<keyword evidence="6" id="KW-1185">Reference proteome</keyword>
<organism evidence="5 6">
    <name type="scientific">Clostridium aestuarii</name>
    <dbReference type="NCBI Taxonomy" id="338193"/>
    <lineage>
        <taxon>Bacteria</taxon>
        <taxon>Bacillati</taxon>
        <taxon>Bacillota</taxon>
        <taxon>Clostridia</taxon>
        <taxon>Eubacteriales</taxon>
        <taxon>Clostridiaceae</taxon>
        <taxon>Clostridium</taxon>
    </lineage>
</organism>
<keyword evidence="1" id="KW-1133">Transmembrane helix</keyword>
<feature type="domain" description="GGDEF" evidence="4">
    <location>
        <begin position="506"/>
        <end position="640"/>
    </location>
</feature>
<dbReference type="Gene3D" id="3.30.70.270">
    <property type="match status" value="1"/>
</dbReference>
<feature type="domain" description="PAC" evidence="3">
    <location>
        <begin position="424"/>
        <end position="474"/>
    </location>
</feature>
<dbReference type="PROSITE" id="PS50887">
    <property type="entry name" value="GGDEF"/>
    <property type="match status" value="1"/>
</dbReference>
<dbReference type="EC" id="2.7.7.65" evidence="5"/>
<dbReference type="InterPro" id="IPR031621">
    <property type="entry name" value="HisKA_7TM"/>
</dbReference>
<dbReference type="EMBL" id="JAPQER010000002">
    <property type="protein sequence ID" value="MCY6484123.1"/>
    <property type="molecule type" value="Genomic_DNA"/>
</dbReference>
<reference evidence="5" key="1">
    <citation type="submission" date="2022-12" db="EMBL/GenBank/DDBJ databases">
        <authorList>
            <person name="Wang J."/>
        </authorList>
    </citation>
    <scope>NUCLEOTIDE SEQUENCE</scope>
    <source>
        <strain evidence="5">HY-45-18</strain>
    </source>
</reference>
<comment type="caution">
    <text evidence="5">The sequence shown here is derived from an EMBL/GenBank/DDBJ whole genome shotgun (WGS) entry which is preliminary data.</text>
</comment>
<feature type="transmembrane region" description="Helical" evidence="1">
    <location>
        <begin position="66"/>
        <end position="88"/>
    </location>
</feature>
<feature type="transmembrane region" description="Helical" evidence="1">
    <location>
        <begin position="143"/>
        <end position="166"/>
    </location>
</feature>
<feature type="transmembrane region" description="Helical" evidence="1">
    <location>
        <begin position="100"/>
        <end position="123"/>
    </location>
</feature>
<dbReference type="RefSeq" id="WP_268040397.1">
    <property type="nucleotide sequence ID" value="NZ_JAPQER010000002.1"/>
</dbReference>
<keyword evidence="1" id="KW-0812">Transmembrane</keyword>
<dbReference type="InterPro" id="IPR043128">
    <property type="entry name" value="Rev_trsase/Diguanyl_cyclase"/>
</dbReference>
<dbReference type="Proteomes" id="UP001078443">
    <property type="component" value="Unassembled WGS sequence"/>
</dbReference>
<dbReference type="InterPro" id="IPR035965">
    <property type="entry name" value="PAS-like_dom_sf"/>
</dbReference>
<evidence type="ECO:0000259" key="4">
    <source>
        <dbReference type="PROSITE" id="PS50887"/>
    </source>
</evidence>
<dbReference type="NCBIfam" id="TIGR00229">
    <property type="entry name" value="sensory_box"/>
    <property type="match status" value="2"/>
</dbReference>
<protein>
    <submittedName>
        <fullName evidence="5">Diguanylate cyclase</fullName>
        <ecNumber evidence="5">2.7.7.65</ecNumber>
    </submittedName>
</protein>
<dbReference type="InterPro" id="IPR000700">
    <property type="entry name" value="PAS-assoc_C"/>
</dbReference>
<feature type="transmembrane region" description="Helical" evidence="1">
    <location>
        <begin position="209"/>
        <end position="226"/>
    </location>
</feature>
<keyword evidence="5" id="KW-0808">Transferase</keyword>
<dbReference type="Gene3D" id="3.30.450.20">
    <property type="entry name" value="PAS domain"/>
    <property type="match status" value="2"/>
</dbReference>
<dbReference type="Pfam" id="PF13426">
    <property type="entry name" value="PAS_9"/>
    <property type="match status" value="2"/>
</dbReference>
<dbReference type="SMART" id="SM00091">
    <property type="entry name" value="PAS"/>
    <property type="match status" value="2"/>
</dbReference>